<evidence type="ECO:0000313" key="1">
    <source>
        <dbReference type="EMBL" id="MSS16781.1"/>
    </source>
</evidence>
<protein>
    <recommendedName>
        <fullName evidence="3">Phage tail protein</fullName>
    </recommendedName>
</protein>
<evidence type="ECO:0000313" key="2">
    <source>
        <dbReference type="Proteomes" id="UP000483362"/>
    </source>
</evidence>
<dbReference type="EMBL" id="VULT01000004">
    <property type="protein sequence ID" value="MSS16781.1"/>
    <property type="molecule type" value="Genomic_DNA"/>
</dbReference>
<dbReference type="Proteomes" id="UP000483362">
    <property type="component" value="Unassembled WGS sequence"/>
</dbReference>
<proteinExistence type="predicted"/>
<accession>A0A6L5X962</accession>
<dbReference type="AlphaFoldDB" id="A0A6L5X962"/>
<dbReference type="RefSeq" id="WP_154328245.1">
    <property type="nucleotide sequence ID" value="NZ_CP045696.1"/>
</dbReference>
<comment type="caution">
    <text evidence="1">The sequence shown here is derived from an EMBL/GenBank/DDBJ whole genome shotgun (WGS) entry which is preliminary data.</text>
</comment>
<gene>
    <name evidence="1" type="ORF">FYJ29_03235</name>
</gene>
<name>A0A6L5X962_9BACT</name>
<organism evidence="1 2">
    <name type="scientific">Sodaliphilus pleomorphus</name>
    <dbReference type="NCBI Taxonomy" id="2606626"/>
    <lineage>
        <taxon>Bacteria</taxon>
        <taxon>Pseudomonadati</taxon>
        <taxon>Bacteroidota</taxon>
        <taxon>Bacteroidia</taxon>
        <taxon>Bacteroidales</taxon>
        <taxon>Muribaculaceae</taxon>
        <taxon>Sodaliphilus</taxon>
    </lineage>
</organism>
<keyword evidence="2" id="KW-1185">Reference proteome</keyword>
<evidence type="ECO:0008006" key="3">
    <source>
        <dbReference type="Google" id="ProtNLM"/>
    </source>
</evidence>
<reference evidence="1 2" key="1">
    <citation type="submission" date="2019-08" db="EMBL/GenBank/DDBJ databases">
        <title>In-depth cultivation of the pig gut microbiome towards novel bacterial diversity and tailored functional studies.</title>
        <authorList>
            <person name="Wylensek D."/>
            <person name="Hitch T.C.A."/>
            <person name="Clavel T."/>
        </authorList>
    </citation>
    <scope>NUCLEOTIDE SEQUENCE [LARGE SCALE GENOMIC DNA]</scope>
    <source>
        <strain evidence="1 2">Oil-RF-744-WCA-WT-10</strain>
    </source>
</reference>
<sequence>MSKISWGTCSIYIKDLETEGAKWLKIPTPIEDSTELSTEKGDKLEALIEGGEAEDVKYKANKYALAYGIRRMKKRVMPFTDVDGVVSHRHAVAVVPEDSTAPGCLIDNSAVSCEEVYNASDGASVTYTHDVLKPDSGNAVKWGTINVTKEGDEITDITCTPIAA</sequence>